<accession>A0A5B8MIJ6</accession>
<dbReference type="EMBL" id="CP031035">
    <property type="protein sequence ID" value="QDZ19190.1"/>
    <property type="molecule type" value="Genomic_DNA"/>
</dbReference>
<name>A0A5B8MIJ6_9CHLO</name>
<sequence length="552" mass="62530">MAVDGSMFGGDYKGVPLKKDSDELMMDSCNRDKRPIYSLSSFPVLERRGESSKEKGRPNAQLLKDDKPSVSQALDRGAPRNKARTAETADVRSPLEAELETNNPELFHALQEVKRTLHGHSMKRFQHFESLGMMNHEENSVRATAALRVDLIRRTVGLGTNAELEDYKLNKNEDTSLEAQLEQVLNCKDLEDLRAFQLKGSSESQYEKHRKIKRAMHSRTLEIQREAEAVSRALTRALDKYRGAIKEILQEPKARKRANAKSMRSTVNENMNEEVAIRSQQLLSREEMQRVLVDSANGNMSKANEVLERLKLYTETISTDEEGSRPGTVPDGNAGKTDEEEGEEPTSGNEEASEKTMEDAASSAAGRVSKAKPDSRSKQSQRKTQKAGHRVARKASVSKAKADQEYEEELQRAREAAKREEEERQYQAALLLDPIEAVEEKDPDQVLQERFERIWDILEMPLMDKMEMVIKYTSEEGLDALLPALDQYEKCAGGLRLHNFLLHGTGPSSTHRELENKPEYMERCKAYINEQAFILLEDFQDALTVRGKPLSF</sequence>
<organism evidence="2 3">
    <name type="scientific">Chloropicon primus</name>
    <dbReference type="NCBI Taxonomy" id="1764295"/>
    <lineage>
        <taxon>Eukaryota</taxon>
        <taxon>Viridiplantae</taxon>
        <taxon>Chlorophyta</taxon>
        <taxon>Chloropicophyceae</taxon>
        <taxon>Chloropicales</taxon>
        <taxon>Chloropicaceae</taxon>
        <taxon>Chloropicon</taxon>
    </lineage>
</organism>
<evidence type="ECO:0000256" key="1">
    <source>
        <dbReference type="SAM" id="MobiDB-lite"/>
    </source>
</evidence>
<dbReference type="InterPro" id="IPR003903">
    <property type="entry name" value="UIM_dom"/>
</dbReference>
<keyword evidence="3" id="KW-1185">Reference proteome</keyword>
<feature type="compositionally biased region" description="Basic and acidic residues" evidence="1">
    <location>
        <begin position="400"/>
        <end position="420"/>
    </location>
</feature>
<feature type="region of interest" description="Disordered" evidence="1">
    <location>
        <begin position="315"/>
        <end position="420"/>
    </location>
</feature>
<protein>
    <submittedName>
        <fullName evidence="2">Uncharacterized protein</fullName>
    </submittedName>
</protein>
<reference evidence="2 3" key="1">
    <citation type="submission" date="2018-07" db="EMBL/GenBank/DDBJ databases">
        <title>The complete nuclear genome of the prasinophyte Chloropicon primus (CCMP1205).</title>
        <authorList>
            <person name="Pombert J.-F."/>
            <person name="Otis C."/>
            <person name="Turmel M."/>
            <person name="Lemieux C."/>
        </authorList>
    </citation>
    <scope>NUCLEOTIDE SEQUENCE [LARGE SCALE GENOMIC DNA]</scope>
    <source>
        <strain evidence="2 3">CCMP1205</strain>
    </source>
</reference>
<gene>
    <name evidence="2" type="ORF">A3770_02p17080</name>
</gene>
<evidence type="ECO:0000313" key="3">
    <source>
        <dbReference type="Proteomes" id="UP000316726"/>
    </source>
</evidence>
<dbReference type="OrthoDB" id="67750at2759"/>
<feature type="compositionally biased region" description="Basic and acidic residues" evidence="1">
    <location>
        <begin position="45"/>
        <end position="68"/>
    </location>
</feature>
<evidence type="ECO:0000313" key="2">
    <source>
        <dbReference type="EMBL" id="QDZ19190.1"/>
    </source>
</evidence>
<feature type="region of interest" description="Disordered" evidence="1">
    <location>
        <begin position="1"/>
        <end position="21"/>
    </location>
</feature>
<dbReference type="AlphaFoldDB" id="A0A5B8MIJ6"/>
<feature type="compositionally biased region" description="Basic and acidic residues" evidence="1">
    <location>
        <begin position="84"/>
        <end position="93"/>
    </location>
</feature>
<proteinExistence type="predicted"/>
<feature type="compositionally biased region" description="Basic residues" evidence="1">
    <location>
        <begin position="379"/>
        <end position="393"/>
    </location>
</feature>
<dbReference type="PROSITE" id="PS50330">
    <property type="entry name" value="UIM"/>
    <property type="match status" value="1"/>
</dbReference>
<feature type="region of interest" description="Disordered" evidence="1">
    <location>
        <begin position="40"/>
        <end position="93"/>
    </location>
</feature>
<dbReference type="Proteomes" id="UP000316726">
    <property type="component" value="Chromosome 2"/>
</dbReference>